<dbReference type="AlphaFoldDB" id="A0AAQ4CS02"/>
<accession>A0AAQ4CS02</accession>
<organism evidence="1 2">
    <name type="scientific">Saccharolobus caldissimus</name>
    <dbReference type="NCBI Taxonomy" id="1702097"/>
    <lineage>
        <taxon>Archaea</taxon>
        <taxon>Thermoproteota</taxon>
        <taxon>Thermoprotei</taxon>
        <taxon>Sulfolobales</taxon>
        <taxon>Sulfolobaceae</taxon>
        <taxon>Saccharolobus</taxon>
    </lineage>
</organism>
<reference evidence="1 2" key="1">
    <citation type="journal article" date="2022" name="Microbiol. Resour. Announc.">
        <title>Complete Genome Sequence of the Hyperthermophilic and Acidophilic Archaeon Saccharolobus caldissimus Strain HS-3T.</title>
        <authorList>
            <person name="Sakai H.D."/>
            <person name="Kurosawa N."/>
        </authorList>
    </citation>
    <scope>NUCLEOTIDE SEQUENCE [LARGE SCALE GENOMIC DNA]</scope>
    <source>
        <strain evidence="1 2">JCM32116</strain>
    </source>
</reference>
<gene>
    <name evidence="1" type="ORF">SACC_16000</name>
</gene>
<dbReference type="EMBL" id="AP025226">
    <property type="protein sequence ID" value="BDB98583.1"/>
    <property type="molecule type" value="Genomic_DNA"/>
</dbReference>
<proteinExistence type="predicted"/>
<sequence length="64" mass="7560">MDKVPEKRKEIIGKVFNVLESKGLPWWLPLEIHFFTPSMFNAFKRGGANFIKAEDYKTIMERKT</sequence>
<evidence type="ECO:0000313" key="1">
    <source>
        <dbReference type="EMBL" id="BDB98583.1"/>
    </source>
</evidence>
<protein>
    <submittedName>
        <fullName evidence="1">Uncharacterized protein</fullName>
    </submittedName>
</protein>
<dbReference type="KEGG" id="scas:SACC_16000"/>
<keyword evidence="2" id="KW-1185">Reference proteome</keyword>
<dbReference type="Proteomes" id="UP001319921">
    <property type="component" value="Chromosome"/>
</dbReference>
<evidence type="ECO:0000313" key="2">
    <source>
        <dbReference type="Proteomes" id="UP001319921"/>
    </source>
</evidence>
<name>A0AAQ4CS02_9CREN</name>